<sequence length="436" mass="47734">MQSHLMSVLLLLLWQSICCVRAIQVSQNPPDLVLRPGSPLTVNCTIAGVTSPYLYWYRWTATGGIELKFLSVGTGMMDPEDGWNGFKASRPVDLQLTLESTKVQQAEPAVWYCAASDHSVRAIQVSQNPPDLVLRPGSPLTVNCTIAGVSNPNLYWYRWIATGVIELKFYSVAIGAMDPGEVDGFKASRPVDLQLTLESTKVQQAEPAVWYCAASRHSVRAIQVSQNPPDLVLRPGSPLRIDCTIAGVTSPDLFWYRWSATGGTELKFYSAAVGAMDPGEVDGFKASRPVDLQLTLESTKVQQAEPAVWYCAASVRAIQVSQNPADLVLRPGSPLTVNCTIAGVTSPYLYWYRWTATGGIELKFYSVGTGMMDPKDGWNGFKASRPVDLQLTLESTKVQQAEPAVCFVPVLAAVVRCRAVRQVLRAQQDCSHHILP</sequence>
<dbReference type="InterPro" id="IPR050413">
    <property type="entry name" value="TCR_beta_variable"/>
</dbReference>
<dbReference type="SMART" id="SM00409">
    <property type="entry name" value="IG"/>
    <property type="match status" value="3"/>
</dbReference>
<dbReference type="PROSITE" id="PS50835">
    <property type="entry name" value="IG_LIKE"/>
    <property type="match status" value="3"/>
</dbReference>
<protein>
    <recommendedName>
        <fullName evidence="3">Ig-like domain-containing protein</fullName>
    </recommendedName>
</protein>
<feature type="domain" description="Ig-like" evidence="3">
    <location>
        <begin position="123"/>
        <end position="225"/>
    </location>
</feature>
<evidence type="ECO:0000313" key="4">
    <source>
        <dbReference type="EMBL" id="KAL2099295.1"/>
    </source>
</evidence>
<keyword evidence="1" id="KW-0391">Immunity</keyword>
<accession>A0ABD1KJC4</accession>
<keyword evidence="2" id="KW-0732">Signal</keyword>
<gene>
    <name evidence="4" type="ORF">ACEWY4_005775</name>
</gene>
<dbReference type="PANTHER" id="PTHR23268">
    <property type="entry name" value="T-CELL RECEPTOR BETA CHAIN"/>
    <property type="match status" value="1"/>
</dbReference>
<proteinExistence type="predicted"/>
<feature type="signal peptide" evidence="2">
    <location>
        <begin position="1"/>
        <end position="22"/>
    </location>
</feature>
<dbReference type="InterPro" id="IPR007110">
    <property type="entry name" value="Ig-like_dom"/>
</dbReference>
<feature type="domain" description="Ig-like" evidence="3">
    <location>
        <begin position="236"/>
        <end position="321"/>
    </location>
</feature>
<evidence type="ECO:0000256" key="1">
    <source>
        <dbReference type="ARBA" id="ARBA00022859"/>
    </source>
</evidence>
<name>A0ABD1KJC4_9TELE</name>
<dbReference type="PANTHER" id="PTHR23268:SF31">
    <property type="entry name" value="T CELL RECEPTOR BETA VARIABLE 30"/>
    <property type="match status" value="1"/>
</dbReference>
<reference evidence="4 5" key="1">
    <citation type="submission" date="2024-09" db="EMBL/GenBank/DDBJ databases">
        <title>A chromosome-level genome assembly of Gray's grenadier anchovy, Coilia grayii.</title>
        <authorList>
            <person name="Fu Z."/>
        </authorList>
    </citation>
    <scope>NUCLEOTIDE SEQUENCE [LARGE SCALE GENOMIC DNA]</scope>
    <source>
        <strain evidence="4">G4</strain>
        <tissue evidence="4">Muscle</tissue>
    </source>
</reference>
<dbReference type="Proteomes" id="UP001591681">
    <property type="component" value="Unassembled WGS sequence"/>
</dbReference>
<comment type="caution">
    <text evidence="4">The sequence shown here is derived from an EMBL/GenBank/DDBJ whole genome shotgun (WGS) entry which is preliminary data.</text>
</comment>
<dbReference type="InterPro" id="IPR036179">
    <property type="entry name" value="Ig-like_dom_sf"/>
</dbReference>
<dbReference type="InterPro" id="IPR013783">
    <property type="entry name" value="Ig-like_fold"/>
</dbReference>
<feature type="chain" id="PRO_5044821501" description="Ig-like domain-containing protein" evidence="2">
    <location>
        <begin position="23"/>
        <end position="436"/>
    </location>
</feature>
<dbReference type="AlphaFoldDB" id="A0ABD1KJC4"/>
<organism evidence="4 5">
    <name type="scientific">Coilia grayii</name>
    <name type="common">Gray's grenadier anchovy</name>
    <dbReference type="NCBI Taxonomy" id="363190"/>
    <lineage>
        <taxon>Eukaryota</taxon>
        <taxon>Metazoa</taxon>
        <taxon>Chordata</taxon>
        <taxon>Craniata</taxon>
        <taxon>Vertebrata</taxon>
        <taxon>Euteleostomi</taxon>
        <taxon>Actinopterygii</taxon>
        <taxon>Neopterygii</taxon>
        <taxon>Teleostei</taxon>
        <taxon>Clupei</taxon>
        <taxon>Clupeiformes</taxon>
        <taxon>Clupeoidei</taxon>
        <taxon>Engraulidae</taxon>
        <taxon>Coilinae</taxon>
        <taxon>Coilia</taxon>
    </lineage>
</organism>
<dbReference type="Gene3D" id="2.60.40.10">
    <property type="entry name" value="Immunoglobulins"/>
    <property type="match status" value="4"/>
</dbReference>
<dbReference type="InterPro" id="IPR003599">
    <property type="entry name" value="Ig_sub"/>
</dbReference>
<evidence type="ECO:0000256" key="2">
    <source>
        <dbReference type="SAM" id="SignalP"/>
    </source>
</evidence>
<dbReference type="SUPFAM" id="SSF48726">
    <property type="entry name" value="Immunoglobulin"/>
    <property type="match status" value="4"/>
</dbReference>
<evidence type="ECO:0000313" key="5">
    <source>
        <dbReference type="Proteomes" id="UP001591681"/>
    </source>
</evidence>
<keyword evidence="5" id="KW-1185">Reference proteome</keyword>
<evidence type="ECO:0000259" key="3">
    <source>
        <dbReference type="PROSITE" id="PS50835"/>
    </source>
</evidence>
<dbReference type="GO" id="GO:0002376">
    <property type="term" value="P:immune system process"/>
    <property type="evidence" value="ECO:0007669"/>
    <property type="project" value="UniProtKB-KW"/>
</dbReference>
<dbReference type="EMBL" id="JBHFQA010000005">
    <property type="protein sequence ID" value="KAL2099295.1"/>
    <property type="molecule type" value="Genomic_DNA"/>
</dbReference>
<feature type="domain" description="Ig-like" evidence="3">
    <location>
        <begin position="23"/>
        <end position="117"/>
    </location>
</feature>